<dbReference type="EMBL" id="LCFP01000008">
    <property type="protein sequence ID" value="KKS97500.1"/>
    <property type="molecule type" value="Genomic_DNA"/>
</dbReference>
<dbReference type="AlphaFoldDB" id="A0A0G1DI34"/>
<dbReference type="PANTHER" id="PTHR15364:SF0">
    <property type="entry name" value="2'-DEOXYNUCLEOSIDE 5'-PHOSPHATE N-HYDROLASE 1"/>
    <property type="match status" value="1"/>
</dbReference>
<dbReference type="STRING" id="1618443.UV73_C0008G0020"/>
<accession>A0A0G1DI34</accession>
<dbReference type="PANTHER" id="PTHR15364">
    <property type="entry name" value="2'-DEOXYNUCLEOSIDE 5'-PHOSPHATE N-HYDROLASE 1"/>
    <property type="match status" value="1"/>
</dbReference>
<organism evidence="1 2">
    <name type="scientific">Candidatus Gottesmanbacteria bacterium GW2011_GWA2_43_14</name>
    <dbReference type="NCBI Taxonomy" id="1618443"/>
    <lineage>
        <taxon>Bacteria</taxon>
        <taxon>Candidatus Gottesmaniibacteriota</taxon>
    </lineage>
</organism>
<name>A0A0G1DI34_9BACT</name>
<comment type="caution">
    <text evidence="1">The sequence shown here is derived from an EMBL/GenBank/DDBJ whole genome shotgun (WGS) entry which is preliminary data.</text>
</comment>
<dbReference type="Proteomes" id="UP000034894">
    <property type="component" value="Unassembled WGS sequence"/>
</dbReference>
<proteinExistence type="predicted"/>
<keyword evidence="1" id="KW-0808">Transferase</keyword>
<sequence>MKAYFTASIAGKNQYLQKYLGIIGEIKQRGFEVIADHIIKTEESEVNLSKREDRLFFHKKLEKWISQSSFMIAEVSFPSISVGYEISLALHLGKPVLVLYSEGHPPSLLAYHKDEKLMTERYNSDNLPGIIEDFVNFVKGPADMRFTFYITREIAAYLDKITRNKKLPKAVYLRKLVEEDMKKNKS</sequence>
<dbReference type="Gene3D" id="3.40.50.450">
    <property type="match status" value="1"/>
</dbReference>
<reference evidence="1 2" key="1">
    <citation type="journal article" date="2015" name="Nature">
        <title>rRNA introns, odd ribosomes, and small enigmatic genomes across a large radiation of phyla.</title>
        <authorList>
            <person name="Brown C.T."/>
            <person name="Hug L.A."/>
            <person name="Thomas B.C."/>
            <person name="Sharon I."/>
            <person name="Castelle C.J."/>
            <person name="Singh A."/>
            <person name="Wilkins M.J."/>
            <person name="Williams K.H."/>
            <person name="Banfield J.F."/>
        </authorList>
    </citation>
    <scope>NUCLEOTIDE SEQUENCE [LARGE SCALE GENOMIC DNA]</scope>
</reference>
<gene>
    <name evidence="1" type="ORF">UV73_C0008G0020</name>
</gene>
<evidence type="ECO:0000313" key="1">
    <source>
        <dbReference type="EMBL" id="KKS97500.1"/>
    </source>
</evidence>
<dbReference type="GO" id="GO:0009159">
    <property type="term" value="P:deoxyribonucleoside monophosphate catabolic process"/>
    <property type="evidence" value="ECO:0007669"/>
    <property type="project" value="TreeGrafter"/>
</dbReference>
<dbReference type="GO" id="GO:0070694">
    <property type="term" value="F:5-hydroxymethyl-dUMP N-hydrolase activity"/>
    <property type="evidence" value="ECO:0007669"/>
    <property type="project" value="TreeGrafter"/>
</dbReference>
<dbReference type="GO" id="GO:0016740">
    <property type="term" value="F:transferase activity"/>
    <property type="evidence" value="ECO:0007669"/>
    <property type="project" value="UniProtKB-KW"/>
</dbReference>
<dbReference type="InterPro" id="IPR051239">
    <property type="entry name" value="2'-dNMP_N-hydrolase"/>
</dbReference>
<protein>
    <submittedName>
        <fullName evidence="1">Nucleoside 2-deoxyribosyltransferase</fullName>
    </submittedName>
</protein>
<evidence type="ECO:0000313" key="2">
    <source>
        <dbReference type="Proteomes" id="UP000034894"/>
    </source>
</evidence>